<dbReference type="Proteomes" id="UP000295830">
    <property type="component" value="Unassembled WGS sequence"/>
</dbReference>
<dbReference type="AlphaFoldDB" id="A0A4R7JFJ4"/>
<sequence>PSRPRAVVAQQVAALGKITRCAPNFPVSKALAHGVAPALAIATRIWLTGFPVKRNGFAAMFSRTLITMFLITVAASALGETASQETPPRLIFAQKDGDKCEVGYWHRAISEPVILARTDECPERLFIDQSTQQVLFADAGSLLWADISPGSEVRRAPLPDRKFTAWRDQMNLKPEKKEHFFDPLSATMEPTGGRFLKDGTLTVLMELATGASPRYKYIFHRADGTWSIAGERYCWKGGCEKLEGTNETSFKKYVSTGVWDREAWPVSKMPWHPELTENQFVTDRKENFAEGTRSPHVLSSVELDIKVEGEASFLKAFTRDSAHGGPIHTMGIKLRVGSGPSKVLSKHQCMTSIVGHYILVDEFFSDRFELTDLGTGKTVLGNLSAAAWID</sequence>
<gene>
    <name evidence="1" type="ORF">DES49_3117</name>
</gene>
<reference evidence="1 2" key="1">
    <citation type="submission" date="2019-03" db="EMBL/GenBank/DDBJ databases">
        <title>Genomic Encyclopedia of Type Strains, Phase IV (KMG-IV): sequencing the most valuable type-strain genomes for metagenomic binning, comparative biology and taxonomic classification.</title>
        <authorList>
            <person name="Goeker M."/>
        </authorList>
    </citation>
    <scope>NUCLEOTIDE SEQUENCE [LARGE SCALE GENOMIC DNA]</scope>
    <source>
        <strain evidence="1 2">DSM 15505</strain>
    </source>
</reference>
<feature type="non-terminal residue" evidence="1">
    <location>
        <position position="1"/>
    </location>
</feature>
<accession>A0A4R7JFJ4</accession>
<proteinExistence type="predicted"/>
<dbReference type="EMBL" id="SOAX01000014">
    <property type="protein sequence ID" value="TDT36522.1"/>
    <property type="molecule type" value="Genomic_DNA"/>
</dbReference>
<dbReference type="RefSeq" id="WP_166646105.1">
    <property type="nucleotide sequence ID" value="NZ_SOAX01000014.1"/>
</dbReference>
<keyword evidence="2" id="KW-1185">Reference proteome</keyword>
<organism evidence="1 2">
    <name type="scientific">Halospina denitrificans</name>
    <dbReference type="NCBI Taxonomy" id="332522"/>
    <lineage>
        <taxon>Bacteria</taxon>
        <taxon>Pseudomonadati</taxon>
        <taxon>Pseudomonadota</taxon>
        <taxon>Gammaproteobacteria</taxon>
        <taxon>Halospina</taxon>
    </lineage>
</organism>
<protein>
    <submittedName>
        <fullName evidence="1">Uncharacterized protein</fullName>
    </submittedName>
</protein>
<comment type="caution">
    <text evidence="1">The sequence shown here is derived from an EMBL/GenBank/DDBJ whole genome shotgun (WGS) entry which is preliminary data.</text>
</comment>
<name>A0A4R7JFJ4_9GAMM</name>
<evidence type="ECO:0000313" key="2">
    <source>
        <dbReference type="Proteomes" id="UP000295830"/>
    </source>
</evidence>
<evidence type="ECO:0000313" key="1">
    <source>
        <dbReference type="EMBL" id="TDT36522.1"/>
    </source>
</evidence>